<keyword evidence="2" id="KW-1185">Reference proteome</keyword>
<dbReference type="STRING" id="1036779.SAMN04515666_10832"/>
<dbReference type="Proteomes" id="UP000199664">
    <property type="component" value="Unassembled WGS sequence"/>
</dbReference>
<reference evidence="2" key="1">
    <citation type="submission" date="2016-10" db="EMBL/GenBank/DDBJ databases">
        <authorList>
            <person name="Varghese N."/>
            <person name="Submissions S."/>
        </authorList>
    </citation>
    <scope>NUCLEOTIDE SEQUENCE [LARGE SCALE GENOMIC DNA]</scope>
    <source>
        <strain evidence="2">LMG 26383,CCUG 61248,R- 45681</strain>
    </source>
</reference>
<accession>A0A1H7W673</accession>
<sequence length="74" mass="8220">MTDGMSELDAVHRAGHLDVGENGVDVAAVGQYGHGLVGMRGLYHLKTSSLKEIHRVHPEQRLIFNDQDDQFRHG</sequence>
<evidence type="ECO:0000313" key="2">
    <source>
        <dbReference type="Proteomes" id="UP000199664"/>
    </source>
</evidence>
<gene>
    <name evidence="1" type="ORF">SAMN04515666_10832</name>
</gene>
<evidence type="ECO:0000313" key="1">
    <source>
        <dbReference type="EMBL" id="SEM17001.1"/>
    </source>
</evidence>
<dbReference type="EMBL" id="FOAN01000008">
    <property type="protein sequence ID" value="SEM17001.1"/>
    <property type="molecule type" value="Genomic_DNA"/>
</dbReference>
<proteinExistence type="predicted"/>
<protein>
    <submittedName>
        <fullName evidence="1">Uncharacterized protein</fullName>
    </submittedName>
</protein>
<organism evidence="1 2">
    <name type="scientific">Bosea lupini</name>
    <dbReference type="NCBI Taxonomy" id="1036779"/>
    <lineage>
        <taxon>Bacteria</taxon>
        <taxon>Pseudomonadati</taxon>
        <taxon>Pseudomonadota</taxon>
        <taxon>Alphaproteobacteria</taxon>
        <taxon>Hyphomicrobiales</taxon>
        <taxon>Boseaceae</taxon>
        <taxon>Bosea</taxon>
    </lineage>
</organism>
<name>A0A1H7W673_9HYPH</name>
<dbReference type="AlphaFoldDB" id="A0A1H7W673"/>